<dbReference type="RefSeq" id="WP_073376813.1">
    <property type="nucleotide sequence ID" value="NZ_FQXS01000016.1"/>
</dbReference>
<evidence type="ECO:0000313" key="2">
    <source>
        <dbReference type="EMBL" id="SHH93627.1"/>
    </source>
</evidence>
<evidence type="ECO:0000256" key="1">
    <source>
        <dbReference type="SAM" id="Phobius"/>
    </source>
</evidence>
<feature type="transmembrane region" description="Helical" evidence="1">
    <location>
        <begin position="21"/>
        <end position="41"/>
    </location>
</feature>
<keyword evidence="1" id="KW-0812">Transmembrane</keyword>
<feature type="transmembrane region" description="Helical" evidence="1">
    <location>
        <begin position="116"/>
        <end position="135"/>
    </location>
</feature>
<feature type="transmembrane region" description="Helical" evidence="1">
    <location>
        <begin position="167"/>
        <end position="184"/>
    </location>
</feature>
<feature type="transmembrane region" description="Helical" evidence="1">
    <location>
        <begin position="335"/>
        <end position="359"/>
    </location>
</feature>
<protein>
    <recommendedName>
        <fullName evidence="4">4-amino-4-deoxy-L-arabinose transferase</fullName>
    </recommendedName>
</protein>
<keyword evidence="1" id="KW-1133">Transmembrane helix</keyword>
<keyword evidence="3" id="KW-1185">Reference proteome</keyword>
<feature type="transmembrane region" description="Helical" evidence="1">
    <location>
        <begin position="413"/>
        <end position="431"/>
    </location>
</feature>
<evidence type="ECO:0008006" key="4">
    <source>
        <dbReference type="Google" id="ProtNLM"/>
    </source>
</evidence>
<accession>A0A1M5X191</accession>
<dbReference type="AlphaFoldDB" id="A0A1M5X191"/>
<dbReference type="Proteomes" id="UP000184139">
    <property type="component" value="Unassembled WGS sequence"/>
</dbReference>
<proteinExistence type="predicted"/>
<organism evidence="2 3">
    <name type="scientific">Desulfofustis glycolicus DSM 9705</name>
    <dbReference type="NCBI Taxonomy" id="1121409"/>
    <lineage>
        <taxon>Bacteria</taxon>
        <taxon>Pseudomonadati</taxon>
        <taxon>Thermodesulfobacteriota</taxon>
        <taxon>Desulfobulbia</taxon>
        <taxon>Desulfobulbales</taxon>
        <taxon>Desulfocapsaceae</taxon>
        <taxon>Desulfofustis</taxon>
    </lineage>
</organism>
<name>A0A1M5X191_9BACT</name>
<dbReference type="EMBL" id="FQXS01000016">
    <property type="protein sequence ID" value="SHH93627.1"/>
    <property type="molecule type" value="Genomic_DNA"/>
</dbReference>
<keyword evidence="1" id="KW-0472">Membrane</keyword>
<feature type="transmembrane region" description="Helical" evidence="1">
    <location>
        <begin position="379"/>
        <end position="401"/>
    </location>
</feature>
<feature type="transmembrane region" description="Helical" evidence="1">
    <location>
        <begin position="196"/>
        <end position="226"/>
    </location>
</feature>
<feature type="transmembrane region" description="Helical" evidence="1">
    <location>
        <begin position="142"/>
        <end position="161"/>
    </location>
</feature>
<reference evidence="2 3" key="1">
    <citation type="submission" date="2016-11" db="EMBL/GenBank/DDBJ databases">
        <authorList>
            <person name="Jaros S."/>
            <person name="Januszkiewicz K."/>
            <person name="Wedrychowicz H."/>
        </authorList>
    </citation>
    <scope>NUCLEOTIDE SEQUENCE [LARGE SCALE GENOMIC DNA]</scope>
    <source>
        <strain evidence="2 3">DSM 9705</strain>
    </source>
</reference>
<dbReference type="STRING" id="1121409.SAMN02745124_02676"/>
<feature type="transmembrane region" description="Helical" evidence="1">
    <location>
        <begin position="238"/>
        <end position="258"/>
    </location>
</feature>
<dbReference type="OrthoDB" id="5430365at2"/>
<evidence type="ECO:0000313" key="3">
    <source>
        <dbReference type="Proteomes" id="UP000184139"/>
    </source>
</evidence>
<sequence length="587" mass="64267">MGDKQRAPEVRHARRISRSCRTLLEGCFFLLLAIASTWPLARHGLDHLPLGTEPAATVPLFNVWTIWWNSDRAAAGYQGYWDAPVFYPADGSFAYSEPQPLSVAAAPIIWLTGNRIAAYNLLVILFIWLNGWIACRLLRQLYLHRLAAWSGGGFVALLPLVHSWLGVLQLIPVFGILLAVQALYRFGRRPEIGRGVLLGASLALTLLLCSYYGLFLLASLAIAGLWLTVPLLGQARTWISLAAGGLVCLVCCLPVILAHYQTLGSAGLVHAPGYLAELSARPADYLSPVWPTLLGSNGAGSTATGHGFRLNPGSFKVGLALVGLCWALLSCRRRWAMVCLSIGVVAFLLSLGPTLQIAGHRPYLLLVDWLPGFGQARNVFRFAILVHLMIALLAVLGLQAALVATRRLSTAPAVRKALAALIAAVGIAAALEQPPPAQPLYRPPDATTHRAWTEHVAGLPPENGAIVCLPFAFKPDPASYEQEALWMYWQTYHRRPMLNGYSGYFPPHFINLKWPMAEFPAKASVDLLLQLDVTEVVVRSDSPQGAYINHVYRQHRRIVKVFQDDRAAVDIYRIRAHPPRFPAGAAP</sequence>
<gene>
    <name evidence="2" type="ORF">SAMN02745124_02676</name>
</gene>